<dbReference type="GO" id="GO:0022857">
    <property type="term" value="F:transmembrane transporter activity"/>
    <property type="evidence" value="ECO:0007669"/>
    <property type="project" value="UniProtKB-UniRule"/>
</dbReference>
<dbReference type="AlphaFoldDB" id="A0A1B4XII1"/>
<dbReference type="InterPro" id="IPR055348">
    <property type="entry name" value="DctQ"/>
</dbReference>
<dbReference type="InParanoid" id="A0A1B4XII1"/>
<evidence type="ECO:0000259" key="10">
    <source>
        <dbReference type="Pfam" id="PF04290"/>
    </source>
</evidence>
<evidence type="ECO:0000256" key="7">
    <source>
        <dbReference type="ARBA" id="ARBA00023136"/>
    </source>
</evidence>
<dbReference type="Proteomes" id="UP000243180">
    <property type="component" value="Chromosome"/>
</dbReference>
<dbReference type="EMBL" id="AP014879">
    <property type="protein sequence ID" value="BAV34612.1"/>
    <property type="molecule type" value="Genomic_DNA"/>
</dbReference>
<keyword evidence="6 9" id="KW-1133">Transmembrane helix</keyword>
<evidence type="ECO:0000313" key="11">
    <source>
        <dbReference type="EMBL" id="BAV34612.1"/>
    </source>
</evidence>
<dbReference type="RefSeq" id="WP_096361335.1">
    <property type="nucleotide sequence ID" value="NZ_AP014879.1"/>
</dbReference>
<evidence type="ECO:0000256" key="3">
    <source>
        <dbReference type="ARBA" id="ARBA00022475"/>
    </source>
</evidence>
<evidence type="ECO:0000256" key="6">
    <source>
        <dbReference type="ARBA" id="ARBA00022989"/>
    </source>
</evidence>
<dbReference type="OrthoDB" id="8559033at2"/>
<comment type="function">
    <text evidence="9">Part of the tripartite ATP-independent periplasmic (TRAP) transport system.</text>
</comment>
<dbReference type="InterPro" id="IPR007387">
    <property type="entry name" value="TRAP_DctQ"/>
</dbReference>
<keyword evidence="7 9" id="KW-0472">Membrane</keyword>
<feature type="transmembrane region" description="Helical" evidence="9">
    <location>
        <begin position="139"/>
        <end position="160"/>
    </location>
</feature>
<keyword evidence="12" id="KW-1185">Reference proteome</keyword>
<dbReference type="PANTHER" id="PTHR35011">
    <property type="entry name" value="2,3-DIKETO-L-GULONATE TRAP TRANSPORTER SMALL PERMEASE PROTEIN YIAM"/>
    <property type="match status" value="1"/>
</dbReference>
<keyword evidence="3" id="KW-1003">Cell membrane</keyword>
<comment type="subcellular location">
    <subcellularLocation>
        <location evidence="1 9">Cell inner membrane</location>
        <topology evidence="1 9">Multi-pass membrane protein</topology>
    </subcellularLocation>
</comment>
<sequence>MQKILLFVDRLSTWAGQAFSWLIILLTLHISWEVFARYVLDSPRAWAFDAMIMMYGTLFMMAGAYTLSKGGHVRGDVLYGFFRPRTQATIDLVLYIVFFIPGVMALVWAGYSYAADSWAINEHSTITYEGPPIYPFKTVIPVAGAILLLQGFVEIVRCVICLKQGQWPSREQDVEEVDIGKLKEMVHVKDEDIQKLDELVTPKEPRP</sequence>
<keyword evidence="2 9" id="KW-0813">Transport</keyword>
<dbReference type="Pfam" id="PF04290">
    <property type="entry name" value="DctQ"/>
    <property type="match status" value="1"/>
</dbReference>
<evidence type="ECO:0000256" key="4">
    <source>
        <dbReference type="ARBA" id="ARBA00022519"/>
    </source>
</evidence>
<gene>
    <name evidence="11" type="ORF">SCL_2329</name>
</gene>
<protein>
    <recommendedName>
        <fullName evidence="9">TRAP transporter small permease protein</fullName>
    </recommendedName>
</protein>
<evidence type="ECO:0000256" key="5">
    <source>
        <dbReference type="ARBA" id="ARBA00022692"/>
    </source>
</evidence>
<organism evidence="11 12">
    <name type="scientific">Sulfuricaulis limicola</name>
    <dbReference type="NCBI Taxonomy" id="1620215"/>
    <lineage>
        <taxon>Bacteria</taxon>
        <taxon>Pseudomonadati</taxon>
        <taxon>Pseudomonadota</taxon>
        <taxon>Gammaproteobacteria</taxon>
        <taxon>Acidiferrobacterales</taxon>
        <taxon>Acidiferrobacteraceae</taxon>
        <taxon>Sulfuricaulis</taxon>
    </lineage>
</organism>
<name>A0A1B4XII1_9GAMM</name>
<evidence type="ECO:0000256" key="2">
    <source>
        <dbReference type="ARBA" id="ARBA00022448"/>
    </source>
</evidence>
<dbReference type="GO" id="GO:0005886">
    <property type="term" value="C:plasma membrane"/>
    <property type="evidence" value="ECO:0007669"/>
    <property type="project" value="UniProtKB-SubCell"/>
</dbReference>
<reference evidence="11 12" key="1">
    <citation type="submission" date="2015-05" db="EMBL/GenBank/DDBJ databases">
        <title>Complete genome sequence of a sulfur-oxidizing gammaproteobacterium strain HA5.</title>
        <authorList>
            <person name="Miura A."/>
            <person name="Kojima H."/>
            <person name="Fukui M."/>
        </authorList>
    </citation>
    <scope>NUCLEOTIDE SEQUENCE [LARGE SCALE GENOMIC DNA]</scope>
    <source>
        <strain evidence="11 12">HA5</strain>
    </source>
</reference>
<accession>A0A1B4XII1</accession>
<feature type="transmembrane region" description="Helical" evidence="9">
    <location>
        <begin position="46"/>
        <end position="67"/>
    </location>
</feature>
<keyword evidence="5 9" id="KW-0812">Transmembrane</keyword>
<evidence type="ECO:0000256" key="9">
    <source>
        <dbReference type="RuleBase" id="RU369079"/>
    </source>
</evidence>
<keyword evidence="4 9" id="KW-0997">Cell inner membrane</keyword>
<evidence type="ECO:0000256" key="8">
    <source>
        <dbReference type="ARBA" id="ARBA00038436"/>
    </source>
</evidence>
<dbReference type="KEGG" id="slim:SCL_2329"/>
<evidence type="ECO:0000313" key="12">
    <source>
        <dbReference type="Proteomes" id="UP000243180"/>
    </source>
</evidence>
<proteinExistence type="inferred from homology"/>
<dbReference type="PANTHER" id="PTHR35011:SF4">
    <property type="entry name" value="SLL1102 PROTEIN"/>
    <property type="match status" value="1"/>
</dbReference>
<evidence type="ECO:0000256" key="1">
    <source>
        <dbReference type="ARBA" id="ARBA00004429"/>
    </source>
</evidence>
<feature type="transmembrane region" description="Helical" evidence="9">
    <location>
        <begin position="21"/>
        <end position="40"/>
    </location>
</feature>
<feature type="domain" description="Tripartite ATP-independent periplasmic transporters DctQ component" evidence="10">
    <location>
        <begin position="27"/>
        <end position="159"/>
    </location>
</feature>
<comment type="similarity">
    <text evidence="8 9">Belongs to the TRAP transporter small permease family.</text>
</comment>
<feature type="transmembrane region" description="Helical" evidence="9">
    <location>
        <begin position="88"/>
        <end position="111"/>
    </location>
</feature>
<comment type="subunit">
    <text evidence="9">The complex comprises the extracytoplasmic solute receptor protein and the two transmembrane proteins.</text>
</comment>